<dbReference type="PANTHER" id="PTHR32089:SF112">
    <property type="entry name" value="LYSOZYME-LIKE PROTEIN-RELATED"/>
    <property type="match status" value="1"/>
</dbReference>
<dbReference type="CDD" id="cd12912">
    <property type="entry name" value="PDC2_MCP_like"/>
    <property type="match status" value="1"/>
</dbReference>
<dbReference type="GO" id="GO:0007165">
    <property type="term" value="P:signal transduction"/>
    <property type="evidence" value="ECO:0007669"/>
    <property type="project" value="UniProtKB-KW"/>
</dbReference>
<evidence type="ECO:0000256" key="1">
    <source>
        <dbReference type="ARBA" id="ARBA00023224"/>
    </source>
</evidence>
<dbReference type="PANTHER" id="PTHR32089">
    <property type="entry name" value="METHYL-ACCEPTING CHEMOTAXIS PROTEIN MCPB"/>
    <property type="match status" value="1"/>
</dbReference>
<feature type="domain" description="Methyl-accepting transducer" evidence="5">
    <location>
        <begin position="397"/>
        <end position="648"/>
    </location>
</feature>
<keyword evidence="8" id="KW-1185">Reference proteome</keyword>
<dbReference type="SMART" id="SM00283">
    <property type="entry name" value="MA"/>
    <property type="match status" value="1"/>
</dbReference>
<dbReference type="InterPro" id="IPR003660">
    <property type="entry name" value="HAMP_dom"/>
</dbReference>
<dbReference type="CDD" id="cd06225">
    <property type="entry name" value="HAMP"/>
    <property type="match status" value="1"/>
</dbReference>
<evidence type="ECO:0000259" key="5">
    <source>
        <dbReference type="PROSITE" id="PS50111"/>
    </source>
</evidence>
<name>A0A1I6JMU9_9FIRM</name>
<evidence type="ECO:0000313" key="8">
    <source>
        <dbReference type="Proteomes" id="UP000199659"/>
    </source>
</evidence>
<dbReference type="AlphaFoldDB" id="A0A1I6JMU9"/>
<dbReference type="Gene3D" id="6.10.340.10">
    <property type="match status" value="1"/>
</dbReference>
<evidence type="ECO:0000259" key="6">
    <source>
        <dbReference type="PROSITE" id="PS50885"/>
    </source>
</evidence>
<evidence type="ECO:0000256" key="3">
    <source>
        <dbReference type="PROSITE-ProRule" id="PRU00284"/>
    </source>
</evidence>
<dbReference type="STRING" id="37658.SAMN05661086_01779"/>
<dbReference type="PROSITE" id="PS50111">
    <property type="entry name" value="CHEMOTAXIS_TRANSDUC_2"/>
    <property type="match status" value="1"/>
</dbReference>
<proteinExistence type="inferred from homology"/>
<keyword evidence="4" id="KW-1133">Transmembrane helix</keyword>
<dbReference type="Pfam" id="PF00015">
    <property type="entry name" value="MCPsignal"/>
    <property type="match status" value="1"/>
</dbReference>
<sequence>MKFKKMRTKMLAFILPVIVVAFLVLTAISVSSSEKIINEKIRDYMDSELNAKLGEMERSLEVVSNTAITLSRVVGNTYENMELKTYEEMLSQIIDDNSLVLGSGIWFEPYAYDSEQEYVGPYVYKYEGEKIVTYDYSNETYDYFNQEYYLLAKGSKEAVITEPYYDATSNMIMSSCTMPIFNKEGVFLGCVTVDMALADIQEVVNNIRIAGNGKAMLVGSTGTYLAGVEDEMIQNAINITSDENTSLADAGKMVVESDKGITNYNQSGENYRVYFDTLPITGWKLMIQIPEKEMIRPVNQLMIQLIIVAIAAIIISVLIVLYQVTSISKGIKKVMSLAGLLAQGDFTVEPVEVKTRDEIGHLGESLNVMYGNNKQVIKNIAGHAAEMNTSSGRLYESATELIQQFKNIEGYMGQVNEAMMSASAATEEVNASVEEVNASVSVLTVETEKSKAMSDEIRQRAKDIGFTSQKSYECATQISTQFNENLTRSIENAEVVENIGEMAEVISGIAEQINLLALNASIEAARAGENGKGFAVVASEIGKLANATTEAVGKIQVTITDVKEAFGHLTEEAGGLLDFIQHTVTPDYNNLVSIAMQYSKDAETIEGNAVTIFDMAESIKQIMNEVSEAIQNIAESSQDTADNSANIMKSVNGVAKVIDDVSQMSEAQQNISDNLNEVVGKFKIEE</sequence>
<accession>A0A1I6JMU9</accession>
<feature type="domain" description="HAMP" evidence="6">
    <location>
        <begin position="325"/>
        <end position="378"/>
    </location>
</feature>
<dbReference type="Pfam" id="PF00672">
    <property type="entry name" value="HAMP"/>
    <property type="match status" value="1"/>
</dbReference>
<keyword evidence="1 3" id="KW-0807">Transducer</keyword>
<dbReference type="RefSeq" id="WP_177214643.1">
    <property type="nucleotide sequence ID" value="NZ_FOYZ01000006.1"/>
</dbReference>
<dbReference type="Gene3D" id="1.10.287.950">
    <property type="entry name" value="Methyl-accepting chemotaxis protein"/>
    <property type="match status" value="1"/>
</dbReference>
<dbReference type="GO" id="GO:0016020">
    <property type="term" value="C:membrane"/>
    <property type="evidence" value="ECO:0007669"/>
    <property type="project" value="InterPro"/>
</dbReference>
<dbReference type="Gene3D" id="3.30.450.20">
    <property type="entry name" value="PAS domain"/>
    <property type="match status" value="2"/>
</dbReference>
<feature type="transmembrane region" description="Helical" evidence="4">
    <location>
        <begin position="301"/>
        <end position="322"/>
    </location>
</feature>
<evidence type="ECO:0000256" key="4">
    <source>
        <dbReference type="SAM" id="Phobius"/>
    </source>
</evidence>
<evidence type="ECO:0000313" key="7">
    <source>
        <dbReference type="EMBL" id="SFR80269.1"/>
    </source>
</evidence>
<keyword evidence="4" id="KW-0812">Transmembrane</keyword>
<evidence type="ECO:0000256" key="2">
    <source>
        <dbReference type="ARBA" id="ARBA00029447"/>
    </source>
</evidence>
<dbReference type="CDD" id="cd12913">
    <property type="entry name" value="PDC1_MCP_like"/>
    <property type="match status" value="1"/>
</dbReference>
<dbReference type="EMBL" id="FOYZ01000006">
    <property type="protein sequence ID" value="SFR80269.1"/>
    <property type="molecule type" value="Genomic_DNA"/>
</dbReference>
<dbReference type="SUPFAM" id="SSF103190">
    <property type="entry name" value="Sensory domain-like"/>
    <property type="match status" value="1"/>
</dbReference>
<dbReference type="SUPFAM" id="SSF58104">
    <property type="entry name" value="Methyl-accepting chemotaxis protein (MCP) signaling domain"/>
    <property type="match status" value="1"/>
</dbReference>
<reference evidence="7 8" key="1">
    <citation type="submission" date="2016-10" db="EMBL/GenBank/DDBJ databases">
        <authorList>
            <person name="de Groot N.N."/>
        </authorList>
    </citation>
    <scope>NUCLEOTIDE SEQUENCE [LARGE SCALE GENOMIC DNA]</scope>
    <source>
        <strain evidence="7 8">743A</strain>
    </source>
</reference>
<keyword evidence="4" id="KW-0472">Membrane</keyword>
<dbReference type="Proteomes" id="UP000199659">
    <property type="component" value="Unassembled WGS sequence"/>
</dbReference>
<comment type="similarity">
    <text evidence="2">Belongs to the methyl-accepting chemotaxis (MCP) protein family.</text>
</comment>
<gene>
    <name evidence="7" type="ORF">SAMN05661086_01779</name>
</gene>
<dbReference type="PROSITE" id="PS50885">
    <property type="entry name" value="HAMP"/>
    <property type="match status" value="1"/>
</dbReference>
<dbReference type="InterPro" id="IPR004089">
    <property type="entry name" value="MCPsignal_dom"/>
</dbReference>
<organism evidence="7 8">
    <name type="scientific">Anaeromicropila populeti</name>
    <dbReference type="NCBI Taxonomy" id="37658"/>
    <lineage>
        <taxon>Bacteria</taxon>
        <taxon>Bacillati</taxon>
        <taxon>Bacillota</taxon>
        <taxon>Clostridia</taxon>
        <taxon>Lachnospirales</taxon>
        <taxon>Lachnospiraceae</taxon>
        <taxon>Anaeromicropila</taxon>
    </lineage>
</organism>
<dbReference type="InterPro" id="IPR029151">
    <property type="entry name" value="Sensor-like_sf"/>
</dbReference>
<dbReference type="Pfam" id="PF22673">
    <property type="entry name" value="MCP-like_PDC_1"/>
    <property type="match status" value="1"/>
</dbReference>
<protein>
    <submittedName>
        <fullName evidence="7">Methyl-accepting chemotaxis protein</fullName>
    </submittedName>
</protein>